<protein>
    <submittedName>
        <fullName evidence="1">Uncharacterized protein</fullName>
    </submittedName>
</protein>
<comment type="caution">
    <text evidence="1">The sequence shown here is derived from an EMBL/GenBank/DDBJ whole genome shotgun (WGS) entry which is preliminary data.</text>
</comment>
<proteinExistence type="predicted"/>
<dbReference type="EMBL" id="JARRAF010000010">
    <property type="protein sequence ID" value="MDK2124495.1"/>
    <property type="molecule type" value="Genomic_DNA"/>
</dbReference>
<dbReference type="RefSeq" id="WP_284100806.1">
    <property type="nucleotide sequence ID" value="NZ_JARRAF010000010.1"/>
</dbReference>
<gene>
    <name evidence="1" type="ORF">PZA18_10565</name>
</gene>
<keyword evidence="2" id="KW-1185">Reference proteome</keyword>
<evidence type="ECO:0000313" key="2">
    <source>
        <dbReference type="Proteomes" id="UP001172778"/>
    </source>
</evidence>
<organism evidence="1 2">
    <name type="scientific">Parachitinimonas caeni</name>
    <dbReference type="NCBI Taxonomy" id="3031301"/>
    <lineage>
        <taxon>Bacteria</taxon>
        <taxon>Pseudomonadati</taxon>
        <taxon>Pseudomonadota</taxon>
        <taxon>Betaproteobacteria</taxon>
        <taxon>Neisseriales</taxon>
        <taxon>Chitinibacteraceae</taxon>
        <taxon>Parachitinimonas</taxon>
    </lineage>
</organism>
<dbReference type="Proteomes" id="UP001172778">
    <property type="component" value="Unassembled WGS sequence"/>
</dbReference>
<sequence>MSNTQQARIVIAAKPQPIRWPVTIKLLTDGGEQSAFQFDVWFARLTLPEGLQLDAEFPKLGDGATDWEYQQRDAELFSRILTGWSDNLVIEDAHGSPMPSGSQPERVAALHRLFESAEGGQFRLALWRAYTDWRSGQPALATKN</sequence>
<name>A0ABT7DZB7_9NEIS</name>
<evidence type="ECO:0000313" key="1">
    <source>
        <dbReference type="EMBL" id="MDK2124495.1"/>
    </source>
</evidence>
<reference evidence="1" key="1">
    <citation type="submission" date="2023-03" db="EMBL/GenBank/DDBJ databases">
        <title>Chitinimonas shenzhenensis gen. nov., sp. nov., a novel member of family Burkholderiaceae isolated from activated sludge collected in Shen Zhen, China.</title>
        <authorList>
            <person name="Wang X."/>
        </authorList>
    </citation>
    <scope>NUCLEOTIDE SEQUENCE</scope>
    <source>
        <strain evidence="1">DQS-5</strain>
    </source>
</reference>
<accession>A0ABT7DZB7</accession>